<dbReference type="Proteomes" id="UP001153618">
    <property type="component" value="Unassembled WGS sequence"/>
</dbReference>
<accession>A0A9W4HUW3</accession>
<feature type="region of interest" description="Disordered" evidence="1">
    <location>
        <begin position="177"/>
        <end position="205"/>
    </location>
</feature>
<dbReference type="OrthoDB" id="4227073at2759"/>
<evidence type="ECO:0000313" key="3">
    <source>
        <dbReference type="Proteomes" id="UP001153618"/>
    </source>
</evidence>
<comment type="caution">
    <text evidence="2">The sequence shown here is derived from an EMBL/GenBank/DDBJ whole genome shotgun (WGS) entry which is preliminary data.</text>
</comment>
<protein>
    <submittedName>
        <fullName evidence="2">Uncharacterized protein</fullName>
    </submittedName>
</protein>
<keyword evidence="3" id="KW-1185">Reference proteome</keyword>
<name>A0A9W4HUW3_PENOL</name>
<organism evidence="2 3">
    <name type="scientific">Penicillium olsonii</name>
    <dbReference type="NCBI Taxonomy" id="99116"/>
    <lineage>
        <taxon>Eukaryota</taxon>
        <taxon>Fungi</taxon>
        <taxon>Dikarya</taxon>
        <taxon>Ascomycota</taxon>
        <taxon>Pezizomycotina</taxon>
        <taxon>Eurotiomycetes</taxon>
        <taxon>Eurotiomycetidae</taxon>
        <taxon>Eurotiales</taxon>
        <taxon>Aspergillaceae</taxon>
        <taxon>Penicillium</taxon>
    </lineage>
</organism>
<dbReference type="AlphaFoldDB" id="A0A9W4HUW3"/>
<sequence length="205" mass="23689">MPERHHRRHHTWPHCGSELCMREPRQFEVHVSKPDDGPAVYIPSTVHPPIAYPIMSDDLLCDDMGMPELARQPKRMSRLWFKSSDKTSNEEFSVSGLSGPTWRQAPRRVFRRLTRRPPLSKSRSLFVVPSNMMAVEPDVVSAYIPPQPRAHRVVVSGSDRGRAVTAGSDAARFMAERRHRRCHSEQPRAWRRPSATIWPLREQEE</sequence>
<dbReference type="EMBL" id="CAJVOS010000027">
    <property type="protein sequence ID" value="CAG8128147.1"/>
    <property type="molecule type" value="Genomic_DNA"/>
</dbReference>
<proteinExistence type="predicted"/>
<evidence type="ECO:0000256" key="1">
    <source>
        <dbReference type="SAM" id="MobiDB-lite"/>
    </source>
</evidence>
<reference evidence="2" key="1">
    <citation type="submission" date="2021-07" db="EMBL/GenBank/DDBJ databases">
        <authorList>
            <person name="Branca A.L. A."/>
        </authorList>
    </citation>
    <scope>NUCLEOTIDE SEQUENCE</scope>
</reference>
<evidence type="ECO:0000313" key="2">
    <source>
        <dbReference type="EMBL" id="CAG8128147.1"/>
    </source>
</evidence>
<gene>
    <name evidence="2" type="ORF">POLS_LOCUS5434</name>
</gene>